<feature type="chain" id="PRO_5031127707" description="DUF2865 domain-containing protein" evidence="3">
    <location>
        <begin position="21"/>
        <end position="334"/>
    </location>
</feature>
<keyword evidence="1" id="KW-0175">Coiled coil</keyword>
<gene>
    <name evidence="4" type="ORF">HNR59_002115</name>
</gene>
<name>A0A7W9S2I9_9HYPH</name>
<keyword evidence="5" id="KW-1185">Reference proteome</keyword>
<feature type="coiled-coil region" evidence="1">
    <location>
        <begin position="43"/>
        <end position="101"/>
    </location>
</feature>
<feature type="compositionally biased region" description="Basic and acidic residues" evidence="2">
    <location>
        <begin position="305"/>
        <end position="323"/>
    </location>
</feature>
<evidence type="ECO:0000256" key="2">
    <source>
        <dbReference type="SAM" id="MobiDB-lite"/>
    </source>
</evidence>
<dbReference type="Proteomes" id="UP000533306">
    <property type="component" value="Unassembled WGS sequence"/>
</dbReference>
<evidence type="ECO:0008006" key="6">
    <source>
        <dbReference type="Google" id="ProtNLM"/>
    </source>
</evidence>
<dbReference type="EMBL" id="JACHEU010000001">
    <property type="protein sequence ID" value="MBB6012770.1"/>
    <property type="molecule type" value="Genomic_DNA"/>
</dbReference>
<organism evidence="4 5">
    <name type="scientific">Aquamicrobium lusatiense</name>
    <dbReference type="NCBI Taxonomy" id="89772"/>
    <lineage>
        <taxon>Bacteria</taxon>
        <taxon>Pseudomonadati</taxon>
        <taxon>Pseudomonadota</taxon>
        <taxon>Alphaproteobacteria</taxon>
        <taxon>Hyphomicrobiales</taxon>
        <taxon>Phyllobacteriaceae</taxon>
        <taxon>Aquamicrobium</taxon>
    </lineage>
</organism>
<feature type="region of interest" description="Disordered" evidence="2">
    <location>
        <begin position="279"/>
        <end position="334"/>
    </location>
</feature>
<dbReference type="Pfam" id="PF11064">
    <property type="entry name" value="DUF2865"/>
    <property type="match status" value="1"/>
</dbReference>
<sequence>MSAFALVGTLVLCGVTPANSAPSCRQLEAELARASVPRKVGQAKKYDDAIARQRDQIARARQRASASGCSFSIFARKGSQCGELNETIKRMTQNLQSLQNTRAGMGKGVGRTDRKRILAALDANGCRARKAPANAAVRNASPLAQNDTDAGANAGVVIRGTGSSSIYYPANRPYRTQCVRTCDGYFFPMSKSTSPADFQRDQNRCEAACPGTRVEMFYSQSKGEDTTAMISAVTGKRYADLPRALFFRRLDVPTEPGCSCGGNMAAQATSFAGEAVPPPVRISTKPGSSVSAMEAPRKSGGQNETAEKPVETVEREADDDRKIRVVGPTFLPDR</sequence>
<accession>A0A7W9S2I9</accession>
<dbReference type="InterPro" id="IPR021293">
    <property type="entry name" value="DUF2865"/>
</dbReference>
<dbReference type="RefSeq" id="WP_183829631.1">
    <property type="nucleotide sequence ID" value="NZ_JACHEU010000001.1"/>
</dbReference>
<feature type="signal peptide" evidence="3">
    <location>
        <begin position="1"/>
        <end position="20"/>
    </location>
</feature>
<comment type="caution">
    <text evidence="4">The sequence shown here is derived from an EMBL/GenBank/DDBJ whole genome shotgun (WGS) entry which is preliminary data.</text>
</comment>
<evidence type="ECO:0000313" key="5">
    <source>
        <dbReference type="Proteomes" id="UP000533306"/>
    </source>
</evidence>
<keyword evidence="3" id="KW-0732">Signal</keyword>
<evidence type="ECO:0000256" key="3">
    <source>
        <dbReference type="SAM" id="SignalP"/>
    </source>
</evidence>
<evidence type="ECO:0000313" key="4">
    <source>
        <dbReference type="EMBL" id="MBB6012770.1"/>
    </source>
</evidence>
<protein>
    <recommendedName>
        <fullName evidence="6">DUF2865 domain-containing protein</fullName>
    </recommendedName>
</protein>
<proteinExistence type="predicted"/>
<reference evidence="4 5" key="1">
    <citation type="submission" date="2020-08" db="EMBL/GenBank/DDBJ databases">
        <title>Genomic Encyclopedia of Type Strains, Phase IV (KMG-IV): sequencing the most valuable type-strain genomes for metagenomic binning, comparative biology and taxonomic classification.</title>
        <authorList>
            <person name="Goeker M."/>
        </authorList>
    </citation>
    <scope>NUCLEOTIDE SEQUENCE [LARGE SCALE GENOMIC DNA]</scope>
    <source>
        <strain evidence="4 5">DSM 11099</strain>
    </source>
</reference>
<dbReference type="AlphaFoldDB" id="A0A7W9S2I9"/>
<evidence type="ECO:0000256" key="1">
    <source>
        <dbReference type="SAM" id="Coils"/>
    </source>
</evidence>